<evidence type="ECO:0000256" key="2">
    <source>
        <dbReference type="ARBA" id="ARBA00022737"/>
    </source>
</evidence>
<evidence type="ECO:0000256" key="1">
    <source>
        <dbReference type="ARBA" id="ARBA00006643"/>
    </source>
</evidence>
<dbReference type="Pfam" id="PF13041">
    <property type="entry name" value="PPR_2"/>
    <property type="match status" value="3"/>
</dbReference>
<dbReference type="Gene3D" id="1.25.40.10">
    <property type="entry name" value="Tetratricopeptide repeat domain"/>
    <property type="match status" value="4"/>
</dbReference>
<dbReference type="GO" id="GO:0008270">
    <property type="term" value="F:zinc ion binding"/>
    <property type="evidence" value="ECO:0007669"/>
    <property type="project" value="InterPro"/>
</dbReference>
<evidence type="ECO:0000256" key="3">
    <source>
        <dbReference type="PROSITE-ProRule" id="PRU00708"/>
    </source>
</evidence>
<dbReference type="Proteomes" id="UP001054252">
    <property type="component" value="Unassembled WGS sequence"/>
</dbReference>
<dbReference type="AlphaFoldDB" id="A0AAV5JMY6"/>
<dbReference type="PROSITE" id="PS51375">
    <property type="entry name" value="PPR"/>
    <property type="match status" value="7"/>
</dbReference>
<feature type="repeat" description="PPR" evidence="3">
    <location>
        <begin position="377"/>
        <end position="411"/>
    </location>
</feature>
<feature type="repeat" description="PPR" evidence="3">
    <location>
        <begin position="346"/>
        <end position="376"/>
    </location>
</feature>
<dbReference type="FunFam" id="1.25.40.10:FF:000442">
    <property type="entry name" value="Pentatricopeptide repeat-containing protein At3g49710"/>
    <property type="match status" value="1"/>
</dbReference>
<dbReference type="NCBIfam" id="TIGR00756">
    <property type="entry name" value="PPR"/>
    <property type="match status" value="5"/>
</dbReference>
<proteinExistence type="inferred from homology"/>
<feature type="domain" description="DYW" evidence="4">
    <location>
        <begin position="694"/>
        <end position="786"/>
    </location>
</feature>
<organism evidence="5 6">
    <name type="scientific">Rubroshorea leprosula</name>
    <dbReference type="NCBI Taxonomy" id="152421"/>
    <lineage>
        <taxon>Eukaryota</taxon>
        <taxon>Viridiplantae</taxon>
        <taxon>Streptophyta</taxon>
        <taxon>Embryophyta</taxon>
        <taxon>Tracheophyta</taxon>
        <taxon>Spermatophyta</taxon>
        <taxon>Magnoliopsida</taxon>
        <taxon>eudicotyledons</taxon>
        <taxon>Gunneridae</taxon>
        <taxon>Pentapetalae</taxon>
        <taxon>rosids</taxon>
        <taxon>malvids</taxon>
        <taxon>Malvales</taxon>
        <taxon>Dipterocarpaceae</taxon>
        <taxon>Rubroshorea</taxon>
    </lineage>
</organism>
<protein>
    <recommendedName>
        <fullName evidence="4">DYW domain-containing protein</fullName>
    </recommendedName>
</protein>
<feature type="repeat" description="PPR" evidence="3">
    <location>
        <begin position="211"/>
        <end position="245"/>
    </location>
</feature>
<feature type="repeat" description="PPR" evidence="3">
    <location>
        <begin position="78"/>
        <end position="108"/>
    </location>
</feature>
<feature type="repeat" description="PPR" evidence="3">
    <location>
        <begin position="109"/>
        <end position="143"/>
    </location>
</feature>
<dbReference type="GO" id="GO:0003723">
    <property type="term" value="F:RNA binding"/>
    <property type="evidence" value="ECO:0007669"/>
    <property type="project" value="InterPro"/>
</dbReference>
<reference evidence="5 6" key="1">
    <citation type="journal article" date="2021" name="Commun. Biol.">
        <title>The genome of Shorea leprosula (Dipterocarpaceae) highlights the ecological relevance of drought in aseasonal tropical rainforests.</title>
        <authorList>
            <person name="Ng K.K.S."/>
            <person name="Kobayashi M.J."/>
            <person name="Fawcett J.A."/>
            <person name="Hatakeyama M."/>
            <person name="Paape T."/>
            <person name="Ng C.H."/>
            <person name="Ang C.C."/>
            <person name="Tnah L.H."/>
            <person name="Lee C.T."/>
            <person name="Nishiyama T."/>
            <person name="Sese J."/>
            <person name="O'Brien M.J."/>
            <person name="Copetti D."/>
            <person name="Mohd Noor M.I."/>
            <person name="Ong R.C."/>
            <person name="Putra M."/>
            <person name="Sireger I.Z."/>
            <person name="Indrioko S."/>
            <person name="Kosugi Y."/>
            <person name="Izuno A."/>
            <person name="Isagi Y."/>
            <person name="Lee S.L."/>
            <person name="Shimizu K.K."/>
        </authorList>
    </citation>
    <scope>NUCLEOTIDE SEQUENCE [LARGE SCALE GENOMIC DNA]</scope>
    <source>
        <strain evidence="5">214</strain>
    </source>
</reference>
<dbReference type="FunFam" id="1.25.40.10:FF:000348">
    <property type="entry name" value="Pentatricopeptide repeat-containing protein chloroplastic"/>
    <property type="match status" value="1"/>
</dbReference>
<comment type="caution">
    <text evidence="5">The sequence shown here is derived from an EMBL/GenBank/DDBJ whole genome shotgun (WGS) entry which is preliminary data.</text>
</comment>
<dbReference type="InterPro" id="IPR002885">
    <property type="entry name" value="PPR_rpt"/>
</dbReference>
<dbReference type="InterPro" id="IPR046960">
    <property type="entry name" value="PPR_At4g14850-like_plant"/>
</dbReference>
<dbReference type="FunFam" id="1.25.40.10:FF:001162">
    <property type="entry name" value="Pentatricopeptide repeat-containing protein"/>
    <property type="match status" value="1"/>
</dbReference>
<feature type="repeat" description="PPR" evidence="3">
    <location>
        <begin position="479"/>
        <end position="513"/>
    </location>
</feature>
<feature type="repeat" description="PPR" evidence="3">
    <location>
        <begin position="616"/>
        <end position="650"/>
    </location>
</feature>
<dbReference type="InterPro" id="IPR011990">
    <property type="entry name" value="TPR-like_helical_dom_sf"/>
</dbReference>
<dbReference type="Pfam" id="PF20431">
    <property type="entry name" value="E_motif"/>
    <property type="match status" value="1"/>
</dbReference>
<dbReference type="PANTHER" id="PTHR47926">
    <property type="entry name" value="PENTATRICOPEPTIDE REPEAT-CONTAINING PROTEIN"/>
    <property type="match status" value="1"/>
</dbReference>
<evidence type="ECO:0000259" key="4">
    <source>
        <dbReference type="Pfam" id="PF14432"/>
    </source>
</evidence>
<evidence type="ECO:0000313" key="6">
    <source>
        <dbReference type="Proteomes" id="UP001054252"/>
    </source>
</evidence>
<dbReference type="Pfam" id="PF01535">
    <property type="entry name" value="PPR"/>
    <property type="match status" value="8"/>
</dbReference>
<comment type="similarity">
    <text evidence="1">Belongs to the PPR family. PCMP-H subfamily.</text>
</comment>
<evidence type="ECO:0000313" key="5">
    <source>
        <dbReference type="EMBL" id="GKV12135.1"/>
    </source>
</evidence>
<dbReference type="InterPro" id="IPR046848">
    <property type="entry name" value="E_motif"/>
</dbReference>
<name>A0AAV5JMY6_9ROSI</name>
<sequence>METPNSSYFPSPSYFYTYLLQRSLNSNYPLAGKSIHAHIIKSGLHCCVVLMNNLMNFYAKTGSISNAHSLFDEMPVKTIFSWNTLLSAFAKQGMISQAFDVFNKIPNRDSVSWATMIVGYNQMGCFKNAIRVFAEMIKDGVEPTEYTITSVLASCAAIEALGIGRKVHSFAVKLGLSSSYVTVANSLLNMYAKSGDPMMTTVVFDRMKFKNTSSWNVMISLHMQSGQVDLARTLFDQMSERDLVMWNAMIAGYNQHGYDVEAINIFSNMLRHSQLQPDKFTLASALSACANLEKLGLGKEIHAHIVRTKFDTSGPVANALISMYAKSGAVETAQKLIEQSGISHLDVIAFTSLLDGYVKLGNINPARQIFDSLRYRDVVAWTAMIVGYVQNGLNNDAFELFRLMIRDGPKPNSHTLAALLSASSSLASLIHGKQIHASAIRTDKASSVSVNNALITMYARAGSINGARQVFKLIKGNRDTVSWTSMIMAQAQHGLGEEALELFEMMLLAGIKPDHITYVGVLSACTHVGLVEQGWRYYNMMKDFHKIEPSLSHYACMIDLLGRAGLLQRAYDFIEKMPIEPDVIVWGSLLSSCKTYKNVELGKVAAERLLHIDPDNSGAYSALANLYSACGRWDDAAKIRKSMKCGGVKKEQGISWLQIKNKVHVFGVEDALHPQKGDIYKMMAKIWEEIRKMGFVPDTKSVLHDLEEEVKEQILRHHSEKLAIAFGLISTPENTTLRIMKNLRVCNDCHSAIKYISKLSHREIIVRDATRFHHFKDGLCSCRDYW</sequence>
<dbReference type="GO" id="GO:0009451">
    <property type="term" value="P:RNA modification"/>
    <property type="evidence" value="ECO:0007669"/>
    <property type="project" value="InterPro"/>
</dbReference>
<keyword evidence="6" id="KW-1185">Reference proteome</keyword>
<dbReference type="InterPro" id="IPR032867">
    <property type="entry name" value="DYW_dom"/>
</dbReference>
<dbReference type="EMBL" id="BPVZ01000036">
    <property type="protein sequence ID" value="GKV12135.1"/>
    <property type="molecule type" value="Genomic_DNA"/>
</dbReference>
<dbReference type="Pfam" id="PF14432">
    <property type="entry name" value="DYW_deaminase"/>
    <property type="match status" value="1"/>
</dbReference>
<accession>A0AAV5JMY6</accession>
<gene>
    <name evidence="5" type="ORF">SLEP1_g23325</name>
</gene>
<keyword evidence="2" id="KW-0677">Repeat</keyword>
<dbReference type="PANTHER" id="PTHR47926:SF519">
    <property type="entry name" value="DYW DOMAIN-CONTAINING PROTEIN"/>
    <property type="match status" value="1"/>
</dbReference>
<dbReference type="SUPFAM" id="SSF48452">
    <property type="entry name" value="TPR-like"/>
    <property type="match status" value="1"/>
</dbReference>